<keyword evidence="1" id="KW-0812">Transmembrane</keyword>
<organism evidence="3 4">
    <name type="scientific">Solimicrobium silvestre</name>
    <dbReference type="NCBI Taxonomy" id="2099400"/>
    <lineage>
        <taxon>Bacteria</taxon>
        <taxon>Pseudomonadati</taxon>
        <taxon>Pseudomonadota</taxon>
        <taxon>Betaproteobacteria</taxon>
        <taxon>Burkholderiales</taxon>
        <taxon>Oxalobacteraceae</taxon>
        <taxon>Solimicrobium</taxon>
    </lineage>
</organism>
<feature type="transmembrane region" description="Helical" evidence="1">
    <location>
        <begin position="276"/>
        <end position="295"/>
    </location>
</feature>
<comment type="caution">
    <text evidence="3">The sequence shown here is derived from an EMBL/GenBank/DDBJ whole genome shotgun (WGS) entry which is preliminary data.</text>
</comment>
<evidence type="ECO:0000259" key="2">
    <source>
        <dbReference type="Pfam" id="PF04892"/>
    </source>
</evidence>
<feature type="transmembrane region" description="Helical" evidence="1">
    <location>
        <begin position="307"/>
        <end position="324"/>
    </location>
</feature>
<dbReference type="AlphaFoldDB" id="A0A2S9H3J7"/>
<feature type="transmembrane region" description="Helical" evidence="1">
    <location>
        <begin position="153"/>
        <end position="171"/>
    </location>
</feature>
<feature type="transmembrane region" description="Helical" evidence="1">
    <location>
        <begin position="12"/>
        <end position="33"/>
    </location>
</feature>
<dbReference type="OrthoDB" id="9780818at2"/>
<keyword evidence="1" id="KW-0472">Membrane</keyword>
<feature type="domain" description="VanZ-like" evidence="2">
    <location>
        <begin position="19"/>
        <end position="134"/>
    </location>
</feature>
<name>A0A2S9H3J7_9BURK</name>
<feature type="transmembrane region" description="Helical" evidence="1">
    <location>
        <begin position="250"/>
        <end position="270"/>
    </location>
</feature>
<feature type="transmembrane region" description="Helical" evidence="1">
    <location>
        <begin position="344"/>
        <end position="364"/>
    </location>
</feature>
<evidence type="ECO:0000313" key="3">
    <source>
        <dbReference type="EMBL" id="PRC94555.1"/>
    </source>
</evidence>
<sequence>MQATPVNPHSSPLVRVALLAYTFLIVYASWYPFSDWHTIGLSPLAYFSEALPRYWTFFDVSINVLGYIPFGILLMLACYPWLPRRWAALLCMLAGSLVSGTMEAVQTYLPSRVPSILDFITNCSGLFIGILMGCVLTPWLLQKDLLRQIRVRWFVPSMSNGLIIVALWPLAQIYPQGYMFGLGQLVPVLSNWLNIYLGIPIDLGSFIRQGAQLSIEQYWLSETIITCCGLIGAVLLFLCLLQPKAPKARLVTLLIFICLGVKSLALALLFKPEHAYSWFSPGAQAGLLVGCLMLYGLAFTPARVQRHLAIFMLTISLLVINFVPGNPYFTDTLSTWVQGKFLNFNGAAQFLAILWPWLAIWFLLHYQPAKSTNPA</sequence>
<accession>A0A2S9H3J7</accession>
<evidence type="ECO:0000313" key="4">
    <source>
        <dbReference type="Proteomes" id="UP000237839"/>
    </source>
</evidence>
<reference evidence="3 4" key="1">
    <citation type="submission" date="2018-02" db="EMBL/GenBank/DDBJ databases">
        <title>Solimicrobium silvestre gen. nov., sp. nov., isolated from alpine forest soil.</title>
        <authorList>
            <person name="Margesin R."/>
            <person name="Albuquerque L."/>
            <person name="Zhang D.-C."/>
            <person name="Froufe H.J.C."/>
            <person name="Severino R."/>
            <person name="Roxo I."/>
            <person name="Egas C."/>
            <person name="Da Costa M.S."/>
        </authorList>
    </citation>
    <scope>NUCLEOTIDE SEQUENCE [LARGE SCALE GENOMIC DNA]</scope>
    <source>
        <strain evidence="3 4">S20-91</strain>
    </source>
</reference>
<evidence type="ECO:0000256" key="1">
    <source>
        <dbReference type="SAM" id="Phobius"/>
    </source>
</evidence>
<gene>
    <name evidence="3" type="ORF">S2091_0558</name>
</gene>
<dbReference type="Pfam" id="PF04892">
    <property type="entry name" value="VanZ"/>
    <property type="match status" value="1"/>
</dbReference>
<dbReference type="RefSeq" id="WP_105530281.1">
    <property type="nucleotide sequence ID" value="NZ_PUGF01000002.1"/>
</dbReference>
<feature type="transmembrane region" description="Helical" evidence="1">
    <location>
        <begin position="218"/>
        <end position="238"/>
    </location>
</feature>
<proteinExistence type="predicted"/>
<feature type="transmembrane region" description="Helical" evidence="1">
    <location>
        <begin position="53"/>
        <end position="79"/>
    </location>
</feature>
<feature type="transmembrane region" description="Helical" evidence="1">
    <location>
        <begin position="86"/>
        <end position="107"/>
    </location>
</feature>
<feature type="transmembrane region" description="Helical" evidence="1">
    <location>
        <begin position="119"/>
        <end position="141"/>
    </location>
</feature>
<dbReference type="InterPro" id="IPR006976">
    <property type="entry name" value="VanZ-like"/>
</dbReference>
<protein>
    <submittedName>
        <fullName evidence="3">VanZ like family</fullName>
    </submittedName>
</protein>
<dbReference type="Proteomes" id="UP000237839">
    <property type="component" value="Unassembled WGS sequence"/>
</dbReference>
<keyword evidence="4" id="KW-1185">Reference proteome</keyword>
<dbReference type="EMBL" id="PUGF01000002">
    <property type="protein sequence ID" value="PRC94555.1"/>
    <property type="molecule type" value="Genomic_DNA"/>
</dbReference>
<keyword evidence="1" id="KW-1133">Transmembrane helix</keyword>